<organism evidence="5 6">
    <name type="scientific">Trema orientale</name>
    <name type="common">Charcoal tree</name>
    <name type="synonym">Celtis orientalis</name>
    <dbReference type="NCBI Taxonomy" id="63057"/>
    <lineage>
        <taxon>Eukaryota</taxon>
        <taxon>Viridiplantae</taxon>
        <taxon>Streptophyta</taxon>
        <taxon>Embryophyta</taxon>
        <taxon>Tracheophyta</taxon>
        <taxon>Spermatophyta</taxon>
        <taxon>Magnoliopsida</taxon>
        <taxon>eudicotyledons</taxon>
        <taxon>Gunneridae</taxon>
        <taxon>Pentapetalae</taxon>
        <taxon>rosids</taxon>
        <taxon>fabids</taxon>
        <taxon>Rosales</taxon>
        <taxon>Cannabaceae</taxon>
        <taxon>Trema</taxon>
    </lineage>
</organism>
<evidence type="ECO:0000256" key="2">
    <source>
        <dbReference type="SAM" id="MobiDB-lite"/>
    </source>
</evidence>
<keyword evidence="3" id="KW-1133">Transmembrane helix</keyword>
<keyword evidence="3" id="KW-0472">Membrane</keyword>
<dbReference type="SMART" id="SM00248">
    <property type="entry name" value="ANK"/>
    <property type="match status" value="6"/>
</dbReference>
<feature type="transmembrane region" description="Helical" evidence="3">
    <location>
        <begin position="282"/>
        <end position="306"/>
    </location>
</feature>
<dbReference type="AlphaFoldDB" id="A0A2P5F3Y5"/>
<dbReference type="InterPro" id="IPR036770">
    <property type="entry name" value="Ankyrin_rpt-contain_sf"/>
</dbReference>
<accession>A0A2P5F3Y5</accession>
<dbReference type="PROSITE" id="PS50297">
    <property type="entry name" value="ANK_REP_REGION"/>
    <property type="match status" value="1"/>
</dbReference>
<feature type="transmembrane region" description="Helical" evidence="3">
    <location>
        <begin position="554"/>
        <end position="573"/>
    </location>
</feature>
<dbReference type="Proteomes" id="UP000237000">
    <property type="component" value="Unassembled WGS sequence"/>
</dbReference>
<reference evidence="6" key="1">
    <citation type="submission" date="2016-06" db="EMBL/GenBank/DDBJ databases">
        <title>Parallel loss of symbiosis genes in relatives of nitrogen-fixing non-legume Parasponia.</title>
        <authorList>
            <person name="Van Velzen R."/>
            <person name="Holmer R."/>
            <person name="Bu F."/>
            <person name="Rutten L."/>
            <person name="Van Zeijl A."/>
            <person name="Liu W."/>
            <person name="Santuari L."/>
            <person name="Cao Q."/>
            <person name="Sharma T."/>
            <person name="Shen D."/>
            <person name="Roswanjaya Y."/>
            <person name="Wardhani T."/>
            <person name="Kalhor M.S."/>
            <person name="Jansen J."/>
            <person name="Van den Hoogen J."/>
            <person name="Gungor B."/>
            <person name="Hartog M."/>
            <person name="Hontelez J."/>
            <person name="Verver J."/>
            <person name="Yang W.-C."/>
            <person name="Schijlen E."/>
            <person name="Repin R."/>
            <person name="Schilthuizen M."/>
            <person name="Schranz E."/>
            <person name="Heidstra R."/>
            <person name="Miyata K."/>
            <person name="Fedorova E."/>
            <person name="Kohlen W."/>
            <person name="Bisseling T."/>
            <person name="Smit S."/>
            <person name="Geurts R."/>
        </authorList>
    </citation>
    <scope>NUCLEOTIDE SEQUENCE [LARGE SCALE GENOMIC DNA]</scope>
    <source>
        <strain evidence="6">cv. RG33-2</strain>
    </source>
</reference>
<dbReference type="EMBL" id="JXTC01000064">
    <property type="protein sequence ID" value="PON92520.1"/>
    <property type="molecule type" value="Genomic_DNA"/>
</dbReference>
<feature type="transmembrane region" description="Helical" evidence="3">
    <location>
        <begin position="593"/>
        <end position="618"/>
    </location>
</feature>
<dbReference type="STRING" id="63057.A0A2P5F3Y5"/>
<keyword evidence="1" id="KW-0040">ANK repeat</keyword>
<dbReference type="InterPro" id="IPR026961">
    <property type="entry name" value="PGG_dom"/>
</dbReference>
<dbReference type="Pfam" id="PF13962">
    <property type="entry name" value="PGG"/>
    <property type="match status" value="1"/>
</dbReference>
<dbReference type="PANTHER" id="PTHR24177:SF470">
    <property type="entry name" value="ANKYRIN REPEAT PROTEIN"/>
    <property type="match status" value="1"/>
</dbReference>
<evidence type="ECO:0000259" key="4">
    <source>
        <dbReference type="Pfam" id="PF13962"/>
    </source>
</evidence>
<sequence>MIRLLERSSSSMMECPELSSTMENLYKELFNNTMKGRWNEVVKAYMNNSYAQEARITRSGDTALHRAVSDSETKIALELLEFVQPDVLENMSNEQGNTPLHLAAALGNLGICEKIVSKNRRVFGARNKDGETPLFLAALHGKEDVFLFLYDYVKEVTDEQYFRRSNGDTVLHVAISFEFFRMAFRIIQLRPDFVDCSNEDGLSPLHILASKPDAFKSSTRLGRFDRITYSYILGFSENTHDKENPQERTNTSDVENPKERSRFVREEKQLRENKHSLFPPNYGLLVLFFKLIWKALLVILRIACIWRLEKIHRKKRLHIWAKRVMDKMVNCTHSYKLLEHGGETPRRISFDAFDGPRFIDDEYLDYDLFRKKEEYLDYESNSDQRRRMMVLEQKKDLPRKKEKRLTPLLVAAKMGVREMVEKILDEYPVAIEDSDPEGKNVVLLAIENRHPQVYIFLKERYSKKPDIFQKIDTQGNSALHMAAHFQGNWSWRIPRSVVQMHQEIKWYKFVKSSMPQDFFFRRNKKGKTPKEVFVETHGELIRDVNEWLNRISEACSVVAALVASAAFATAAAVPGGSKPEGVPTLEGKPAFNVFGLASVVAFCSSVTSLVFFLSLLASRYQYALDFPLKLFLGFTTLFVSIASMMVSFLSGNLFVLDDGLRHVAYLLYVALCLPLIYLALKQLSLYLDLLGSILLKLPKYSQM</sequence>
<feature type="domain" description="PGG" evidence="4">
    <location>
        <begin position="546"/>
        <end position="653"/>
    </location>
</feature>
<dbReference type="InterPro" id="IPR002110">
    <property type="entry name" value="Ankyrin_rpt"/>
</dbReference>
<keyword evidence="6" id="KW-1185">Reference proteome</keyword>
<dbReference type="InParanoid" id="A0A2P5F3Y5"/>
<dbReference type="PANTHER" id="PTHR24177">
    <property type="entry name" value="CASKIN"/>
    <property type="match status" value="1"/>
</dbReference>
<evidence type="ECO:0000256" key="1">
    <source>
        <dbReference type="PROSITE-ProRule" id="PRU00023"/>
    </source>
</evidence>
<dbReference type="PROSITE" id="PS50088">
    <property type="entry name" value="ANK_REPEAT"/>
    <property type="match status" value="1"/>
</dbReference>
<feature type="repeat" description="ANK" evidence="1">
    <location>
        <begin position="95"/>
        <end position="119"/>
    </location>
</feature>
<name>A0A2P5F3Y5_TREOI</name>
<evidence type="ECO:0000256" key="3">
    <source>
        <dbReference type="SAM" id="Phobius"/>
    </source>
</evidence>
<dbReference type="OrthoDB" id="1930691at2759"/>
<proteinExistence type="predicted"/>
<evidence type="ECO:0000313" key="5">
    <source>
        <dbReference type="EMBL" id="PON92520.1"/>
    </source>
</evidence>
<dbReference type="Pfam" id="PF12796">
    <property type="entry name" value="Ank_2"/>
    <property type="match status" value="1"/>
</dbReference>
<comment type="caution">
    <text evidence="5">The sequence shown here is derived from an EMBL/GenBank/DDBJ whole genome shotgun (WGS) entry which is preliminary data.</text>
</comment>
<gene>
    <name evidence="5" type="ORF">TorRG33x02_116140</name>
</gene>
<feature type="transmembrane region" description="Helical" evidence="3">
    <location>
        <begin position="630"/>
        <end position="650"/>
    </location>
</feature>
<evidence type="ECO:0000313" key="6">
    <source>
        <dbReference type="Proteomes" id="UP000237000"/>
    </source>
</evidence>
<feature type="region of interest" description="Disordered" evidence="2">
    <location>
        <begin position="238"/>
        <end position="261"/>
    </location>
</feature>
<keyword evidence="3 5" id="KW-0812">Transmembrane</keyword>
<dbReference type="Gene3D" id="1.25.40.20">
    <property type="entry name" value="Ankyrin repeat-containing domain"/>
    <property type="match status" value="2"/>
</dbReference>
<protein>
    <submittedName>
        <fullName evidence="5">Transmembrane protein</fullName>
    </submittedName>
</protein>
<feature type="transmembrane region" description="Helical" evidence="3">
    <location>
        <begin position="662"/>
        <end position="680"/>
    </location>
</feature>
<dbReference type="GO" id="GO:0016020">
    <property type="term" value="C:membrane"/>
    <property type="evidence" value="ECO:0007669"/>
    <property type="project" value="TreeGrafter"/>
</dbReference>
<dbReference type="SUPFAM" id="SSF48403">
    <property type="entry name" value="Ankyrin repeat"/>
    <property type="match status" value="1"/>
</dbReference>